<sequence>MTFGIFNVALFSGCLIFFLFDHLKIRKKRYESDQIRRLTVENSRMKILLALFLLIISLEHLFASL</sequence>
<dbReference type="Proteomes" id="UP000294830">
    <property type="component" value="Unassembled WGS sequence"/>
</dbReference>
<keyword evidence="3" id="KW-1185">Reference proteome</keyword>
<keyword evidence="1" id="KW-0812">Transmembrane</keyword>
<protein>
    <submittedName>
        <fullName evidence="2">Uncharacterized protein</fullName>
    </submittedName>
</protein>
<evidence type="ECO:0000313" key="3">
    <source>
        <dbReference type="Proteomes" id="UP000294830"/>
    </source>
</evidence>
<keyword evidence="1" id="KW-0472">Membrane</keyword>
<keyword evidence="1" id="KW-1133">Transmembrane helix</keyword>
<gene>
    <name evidence="2" type="ORF">CLV25_10665</name>
</gene>
<dbReference type="AlphaFoldDB" id="A0A4R2EIK5"/>
<name>A0A4R2EIK5_9BACT</name>
<organism evidence="2 3">
    <name type="scientific">Acetobacteroides hydrogenigenes</name>
    <dbReference type="NCBI Taxonomy" id="979970"/>
    <lineage>
        <taxon>Bacteria</taxon>
        <taxon>Pseudomonadati</taxon>
        <taxon>Bacteroidota</taxon>
        <taxon>Bacteroidia</taxon>
        <taxon>Bacteroidales</taxon>
        <taxon>Rikenellaceae</taxon>
        <taxon>Acetobacteroides</taxon>
    </lineage>
</organism>
<proteinExistence type="predicted"/>
<comment type="caution">
    <text evidence="2">The sequence shown here is derived from an EMBL/GenBank/DDBJ whole genome shotgun (WGS) entry which is preliminary data.</text>
</comment>
<feature type="transmembrane region" description="Helical" evidence="1">
    <location>
        <begin position="46"/>
        <end position="63"/>
    </location>
</feature>
<evidence type="ECO:0000313" key="2">
    <source>
        <dbReference type="EMBL" id="TCN68483.1"/>
    </source>
</evidence>
<reference evidence="2 3" key="1">
    <citation type="submission" date="2019-03" db="EMBL/GenBank/DDBJ databases">
        <title>Genomic Encyclopedia of Archaeal and Bacterial Type Strains, Phase II (KMG-II): from individual species to whole genera.</title>
        <authorList>
            <person name="Goeker M."/>
        </authorList>
    </citation>
    <scope>NUCLEOTIDE SEQUENCE [LARGE SCALE GENOMIC DNA]</scope>
    <source>
        <strain evidence="2 3">RL-C</strain>
    </source>
</reference>
<dbReference type="EMBL" id="SLWB01000006">
    <property type="protein sequence ID" value="TCN68483.1"/>
    <property type="molecule type" value="Genomic_DNA"/>
</dbReference>
<evidence type="ECO:0000256" key="1">
    <source>
        <dbReference type="SAM" id="Phobius"/>
    </source>
</evidence>
<feature type="transmembrane region" description="Helical" evidence="1">
    <location>
        <begin position="6"/>
        <end position="25"/>
    </location>
</feature>
<accession>A0A4R2EIK5</accession>